<keyword evidence="1" id="KW-0479">Metal-binding</keyword>
<name>A0ABU1WPW8_9BURK</name>
<evidence type="ECO:0000259" key="5">
    <source>
        <dbReference type="Pfam" id="PF00149"/>
    </source>
</evidence>
<dbReference type="InterPro" id="IPR026575">
    <property type="entry name" value="GpdQ/CpdA-like"/>
</dbReference>
<feature type="domain" description="Calcineurin-like phosphoesterase" evidence="5">
    <location>
        <begin position="8"/>
        <end position="210"/>
    </location>
</feature>
<dbReference type="CDD" id="cd07402">
    <property type="entry name" value="MPP_GpdQ"/>
    <property type="match status" value="1"/>
</dbReference>
<gene>
    <name evidence="6" type="ORF">J2W49_003322</name>
</gene>
<evidence type="ECO:0000313" key="6">
    <source>
        <dbReference type="EMBL" id="MDR7151346.1"/>
    </source>
</evidence>
<dbReference type="PANTHER" id="PTHR42988:SF2">
    <property type="entry name" value="CYCLIC NUCLEOTIDE PHOSPHODIESTERASE CBUA0032-RELATED"/>
    <property type="match status" value="1"/>
</dbReference>
<evidence type="ECO:0000256" key="4">
    <source>
        <dbReference type="ARBA" id="ARBA00025742"/>
    </source>
</evidence>
<dbReference type="EMBL" id="JAVDWU010000007">
    <property type="protein sequence ID" value="MDR7151346.1"/>
    <property type="molecule type" value="Genomic_DNA"/>
</dbReference>
<keyword evidence="7" id="KW-1185">Reference proteome</keyword>
<dbReference type="InterPro" id="IPR042283">
    <property type="entry name" value="GpdQ_catalytic"/>
</dbReference>
<dbReference type="Gene3D" id="3.30.750.180">
    <property type="entry name" value="GpdQ, beta-strand dimerisation domain"/>
    <property type="match status" value="1"/>
</dbReference>
<dbReference type="InterPro" id="IPR029052">
    <property type="entry name" value="Metallo-depent_PP-like"/>
</dbReference>
<proteinExistence type="inferred from homology"/>
<dbReference type="InterPro" id="IPR004843">
    <property type="entry name" value="Calcineurin-like_PHP"/>
</dbReference>
<evidence type="ECO:0000313" key="7">
    <source>
        <dbReference type="Proteomes" id="UP001265700"/>
    </source>
</evidence>
<dbReference type="InterPro" id="IPR042281">
    <property type="entry name" value="GpdQ_beta-strand"/>
</dbReference>
<sequence>MPAAPECFVQLSDPHIVAKGRLLMNEVDTASYLKRAIAQIMAMDHGPSHVLITGDLVERGGLDEYAHLRELLAPLTCPVLLMPGNHDAVPQLREAFADYRYLVCTAHDPSLVGFALFEASLGSRRLLALDTVVPGQPHGSLCAARLAWLRAQLEAAPGTPTIVAMHHPPFATGIRHMDDMGLREGASDLEALIRQHPQVERILCGHLHRPITRRFGGTVAMTAPSTAHQITLGLMPDSPPSFLFEPPGFYVHTVQAGHLVTHLQSVGDFGAPQLFH</sequence>
<comment type="caution">
    <text evidence="6">The sequence shown here is derived from an EMBL/GenBank/DDBJ whole genome shotgun (WGS) entry which is preliminary data.</text>
</comment>
<dbReference type="Gene3D" id="3.60.21.40">
    <property type="entry name" value="GpdQ, catalytic alpha/beta sandwich domain"/>
    <property type="match status" value="1"/>
</dbReference>
<accession>A0ABU1WPW8</accession>
<keyword evidence="3" id="KW-0408">Iron</keyword>
<evidence type="ECO:0000256" key="2">
    <source>
        <dbReference type="ARBA" id="ARBA00022801"/>
    </source>
</evidence>
<reference evidence="6 7" key="1">
    <citation type="submission" date="2023-07" db="EMBL/GenBank/DDBJ databases">
        <title>Sorghum-associated microbial communities from plants grown in Nebraska, USA.</title>
        <authorList>
            <person name="Schachtman D."/>
        </authorList>
    </citation>
    <scope>NUCLEOTIDE SEQUENCE [LARGE SCALE GENOMIC DNA]</scope>
    <source>
        <strain evidence="6 7">4249</strain>
    </source>
</reference>
<evidence type="ECO:0000256" key="1">
    <source>
        <dbReference type="ARBA" id="ARBA00022723"/>
    </source>
</evidence>
<organism evidence="6 7">
    <name type="scientific">Hydrogenophaga palleronii</name>
    <dbReference type="NCBI Taxonomy" id="65655"/>
    <lineage>
        <taxon>Bacteria</taxon>
        <taxon>Pseudomonadati</taxon>
        <taxon>Pseudomonadota</taxon>
        <taxon>Betaproteobacteria</taxon>
        <taxon>Burkholderiales</taxon>
        <taxon>Comamonadaceae</taxon>
        <taxon>Hydrogenophaga</taxon>
    </lineage>
</organism>
<evidence type="ECO:0000256" key="3">
    <source>
        <dbReference type="ARBA" id="ARBA00023004"/>
    </source>
</evidence>
<comment type="similarity">
    <text evidence="4">Belongs to the cyclic nucleotide phosphodiesterase class-III family.</text>
</comment>
<dbReference type="Pfam" id="PF00149">
    <property type="entry name" value="Metallophos"/>
    <property type="match status" value="1"/>
</dbReference>
<dbReference type="InterPro" id="IPR050884">
    <property type="entry name" value="CNP_phosphodiesterase-III"/>
</dbReference>
<keyword evidence="2" id="KW-0378">Hydrolase</keyword>
<dbReference type="SUPFAM" id="SSF56300">
    <property type="entry name" value="Metallo-dependent phosphatases"/>
    <property type="match status" value="1"/>
</dbReference>
<dbReference type="RefSeq" id="WP_310318563.1">
    <property type="nucleotide sequence ID" value="NZ_JAVDWU010000007.1"/>
</dbReference>
<dbReference type="Proteomes" id="UP001265700">
    <property type="component" value="Unassembled WGS sequence"/>
</dbReference>
<protein>
    <submittedName>
        <fullName evidence="6">3',5'-cyclic AMP phosphodiesterase CpdA</fullName>
    </submittedName>
</protein>
<dbReference type="PANTHER" id="PTHR42988">
    <property type="entry name" value="PHOSPHOHYDROLASE"/>
    <property type="match status" value="1"/>
</dbReference>